<dbReference type="Gene3D" id="3.40.190.290">
    <property type="match status" value="1"/>
</dbReference>
<dbReference type="FunFam" id="1.10.10.10:FF:000001">
    <property type="entry name" value="LysR family transcriptional regulator"/>
    <property type="match status" value="1"/>
</dbReference>
<reference evidence="7" key="3">
    <citation type="submission" date="2016-11" db="EMBL/GenBank/DDBJ databases">
        <authorList>
            <person name="Varghese N."/>
            <person name="Submissions S."/>
        </authorList>
    </citation>
    <scope>NUCLEOTIDE SEQUENCE</scope>
    <source>
        <strain evidence="7">DSM 1682</strain>
    </source>
</reference>
<dbReference type="AlphaFoldDB" id="A0A0X8VA92"/>
<protein>
    <submittedName>
        <fullName evidence="7">DNA-binding transcriptional regulator, LysR family</fullName>
    </submittedName>
    <submittedName>
        <fullName evidence="6">HTH-type transcriptional regulator CysB</fullName>
    </submittedName>
</protein>
<dbReference type="PANTHER" id="PTHR30346">
    <property type="entry name" value="TRANSCRIPTIONAL DUAL REGULATOR HCAR-RELATED"/>
    <property type="match status" value="1"/>
</dbReference>
<sequence length="305" mass="34836">MTLMQLEYIMEIYHCGSMNKAAQNLFVSQSAISSAIKELEEELGISIFVRSNRGISLTEEGQEFIAKIHPLLLQAKEVSLFYTGKNGPINNHLYISTQRYPFCAKAFVEFLKKQNDPFFRYGFKECPMGKVIEEVHNGKSDLGIIFLSDITEVFLSKLFDSKNLVFHEMKRLRPHVFMNKVHPLAQKEEISLDELKNYPFVIFSKKEESSLNFSEEAVLSQNIEYSQIIYVNDRATAYNIIAHTTAISTGSGVLPEGYYDPRISAIPLASPVCDMCIGWISRKGELLSQKAKEFVEILEEQIKKY</sequence>
<evidence type="ECO:0000256" key="3">
    <source>
        <dbReference type="ARBA" id="ARBA00023125"/>
    </source>
</evidence>
<dbReference type="OrthoDB" id="9803714at2"/>
<name>A0A0X8VA92_ANAPI</name>
<dbReference type="GO" id="GO:0032993">
    <property type="term" value="C:protein-DNA complex"/>
    <property type="evidence" value="ECO:0007669"/>
    <property type="project" value="TreeGrafter"/>
</dbReference>
<dbReference type="SUPFAM" id="SSF53850">
    <property type="entry name" value="Periplasmic binding protein-like II"/>
    <property type="match status" value="1"/>
</dbReference>
<dbReference type="RefSeq" id="WP_066047787.1">
    <property type="nucleotide sequence ID" value="NZ_CP014223.1"/>
</dbReference>
<dbReference type="SUPFAM" id="SSF46785">
    <property type="entry name" value="Winged helix' DNA-binding domain"/>
    <property type="match status" value="1"/>
</dbReference>
<evidence type="ECO:0000256" key="2">
    <source>
        <dbReference type="ARBA" id="ARBA00023015"/>
    </source>
</evidence>
<reference evidence="9" key="4">
    <citation type="submission" date="2016-11" db="EMBL/GenBank/DDBJ databases">
        <authorList>
            <person name="Jaros S."/>
            <person name="Januszkiewicz K."/>
            <person name="Wedrychowicz H."/>
        </authorList>
    </citation>
    <scope>NUCLEOTIDE SEQUENCE [LARGE SCALE GENOMIC DNA]</scope>
    <source>
        <strain evidence="9">DSM 1682</strain>
    </source>
</reference>
<evidence type="ECO:0000313" key="8">
    <source>
        <dbReference type="Proteomes" id="UP000068026"/>
    </source>
</evidence>
<evidence type="ECO:0000313" key="9">
    <source>
        <dbReference type="Proteomes" id="UP000184204"/>
    </source>
</evidence>
<dbReference type="Gene3D" id="1.10.10.10">
    <property type="entry name" value="Winged helix-like DNA-binding domain superfamily/Winged helix DNA-binding domain"/>
    <property type="match status" value="1"/>
</dbReference>
<dbReference type="PROSITE" id="PS50931">
    <property type="entry name" value="HTH_LYSR"/>
    <property type="match status" value="1"/>
</dbReference>
<dbReference type="InterPro" id="IPR000847">
    <property type="entry name" value="LysR_HTH_N"/>
</dbReference>
<organism evidence="7 9">
    <name type="scientific">Anaerotignum propionicum DSM 1682</name>
    <dbReference type="NCBI Taxonomy" id="991789"/>
    <lineage>
        <taxon>Bacteria</taxon>
        <taxon>Bacillati</taxon>
        <taxon>Bacillota</taxon>
        <taxon>Clostridia</taxon>
        <taxon>Lachnospirales</taxon>
        <taxon>Anaerotignaceae</taxon>
        <taxon>Anaerotignum</taxon>
    </lineage>
</organism>
<gene>
    <name evidence="6" type="primary">cysB</name>
    <name evidence="6" type="ORF">CPRO_06460</name>
    <name evidence="7" type="ORF">SAMN02745151_00831</name>
</gene>
<reference evidence="6 8" key="1">
    <citation type="journal article" date="2016" name="Genome Announc.">
        <title>Complete Genome Sequence of the Amino Acid-Fermenting Clostridium propionicum X2 (DSM 1682).</title>
        <authorList>
            <person name="Poehlein A."/>
            <person name="Schlien K."/>
            <person name="Chowdhury N.P."/>
            <person name="Gottschalk G."/>
            <person name="Buckel W."/>
            <person name="Daniel R."/>
        </authorList>
    </citation>
    <scope>NUCLEOTIDE SEQUENCE [LARGE SCALE GENOMIC DNA]</scope>
    <source>
        <strain evidence="6 8">X2</strain>
    </source>
</reference>
<dbReference type="Proteomes" id="UP000184204">
    <property type="component" value="Unassembled WGS sequence"/>
</dbReference>
<comment type="similarity">
    <text evidence="1">Belongs to the LysR transcriptional regulatory family.</text>
</comment>
<dbReference type="InterPro" id="IPR036388">
    <property type="entry name" value="WH-like_DNA-bd_sf"/>
</dbReference>
<dbReference type="InterPro" id="IPR005119">
    <property type="entry name" value="LysR_subst-bd"/>
</dbReference>
<dbReference type="GO" id="GO:0003677">
    <property type="term" value="F:DNA binding"/>
    <property type="evidence" value="ECO:0007669"/>
    <property type="project" value="UniProtKB-KW"/>
</dbReference>
<accession>A0A0X8VA92</accession>
<dbReference type="Pfam" id="PF03466">
    <property type="entry name" value="LysR_substrate"/>
    <property type="match status" value="1"/>
</dbReference>
<dbReference type="Proteomes" id="UP000068026">
    <property type="component" value="Chromosome"/>
</dbReference>
<dbReference type="GO" id="GO:0003700">
    <property type="term" value="F:DNA-binding transcription factor activity"/>
    <property type="evidence" value="ECO:0007669"/>
    <property type="project" value="InterPro"/>
</dbReference>
<dbReference type="KEGG" id="cpro:CPRO_06460"/>
<dbReference type="EMBL" id="CP014223">
    <property type="protein sequence ID" value="AMJ40248.1"/>
    <property type="molecule type" value="Genomic_DNA"/>
</dbReference>
<proteinExistence type="inferred from homology"/>
<evidence type="ECO:0000313" key="6">
    <source>
        <dbReference type="EMBL" id="AMJ40248.1"/>
    </source>
</evidence>
<dbReference type="Pfam" id="PF00126">
    <property type="entry name" value="HTH_1"/>
    <property type="match status" value="1"/>
</dbReference>
<evidence type="ECO:0000256" key="4">
    <source>
        <dbReference type="ARBA" id="ARBA00023163"/>
    </source>
</evidence>
<evidence type="ECO:0000256" key="1">
    <source>
        <dbReference type="ARBA" id="ARBA00009437"/>
    </source>
</evidence>
<evidence type="ECO:0000313" key="7">
    <source>
        <dbReference type="EMBL" id="SHE46680.1"/>
    </source>
</evidence>
<keyword evidence="8" id="KW-1185">Reference proteome</keyword>
<evidence type="ECO:0000259" key="5">
    <source>
        <dbReference type="PROSITE" id="PS50931"/>
    </source>
</evidence>
<keyword evidence="3 7" id="KW-0238">DNA-binding</keyword>
<keyword evidence="2" id="KW-0805">Transcription regulation</keyword>
<dbReference type="CDD" id="cd05466">
    <property type="entry name" value="PBP2_LTTR_substrate"/>
    <property type="match status" value="1"/>
</dbReference>
<keyword evidence="4" id="KW-0804">Transcription</keyword>
<dbReference type="InterPro" id="IPR036390">
    <property type="entry name" value="WH_DNA-bd_sf"/>
</dbReference>
<dbReference type="PRINTS" id="PR00039">
    <property type="entry name" value="HTHLYSR"/>
</dbReference>
<reference evidence="8" key="2">
    <citation type="submission" date="2016-01" db="EMBL/GenBank/DDBJ databases">
        <authorList>
            <person name="Poehlein A."/>
            <person name="Schlien K."/>
            <person name="Gottschalk G."/>
            <person name="Buckel W."/>
            <person name="Daniel R."/>
        </authorList>
    </citation>
    <scope>NUCLEOTIDE SEQUENCE [LARGE SCALE GENOMIC DNA]</scope>
    <source>
        <strain evidence="8">X2</strain>
    </source>
</reference>
<dbReference type="PANTHER" id="PTHR30346:SF0">
    <property type="entry name" value="HCA OPERON TRANSCRIPTIONAL ACTIVATOR HCAR"/>
    <property type="match status" value="1"/>
</dbReference>
<dbReference type="EMBL" id="FQUA01000002">
    <property type="protein sequence ID" value="SHE46680.1"/>
    <property type="molecule type" value="Genomic_DNA"/>
</dbReference>
<feature type="domain" description="HTH lysR-type" evidence="5">
    <location>
        <begin position="1"/>
        <end position="58"/>
    </location>
</feature>